<name>A0ABV7Y8A3_9ACTN</name>
<comment type="caution">
    <text evidence="5">The sequence shown here is derived from an EMBL/GenBank/DDBJ whole genome shotgun (WGS) entry which is preliminary data.</text>
</comment>
<organism evidence="5 6">
    <name type="scientific">Tenggerimyces flavus</name>
    <dbReference type="NCBI Taxonomy" id="1708749"/>
    <lineage>
        <taxon>Bacteria</taxon>
        <taxon>Bacillati</taxon>
        <taxon>Actinomycetota</taxon>
        <taxon>Actinomycetes</taxon>
        <taxon>Propionibacteriales</taxon>
        <taxon>Nocardioidaceae</taxon>
        <taxon>Tenggerimyces</taxon>
    </lineage>
</organism>
<evidence type="ECO:0000256" key="1">
    <source>
        <dbReference type="ARBA" id="ARBA00023015"/>
    </source>
</evidence>
<sequence length="271" mass="29417">MEPDTRILVSDGPATRIGQLVLAGEVVDDEPWMPSPLRTMDAYILSFVFGGSGSYRHADGHLSPIEAGSVTVVLPNEPHWYGTAPGETWTELFAVFTGPLFDLLANVGIVGTGGPHHPRATPSATTLRTLLSAAPRSQTAAEHQLLGLADWLIDTARPSDESGLSAAVAGAIDLLADDLTASLSMRTVAERIALPYDTFRRRFTAEVGSSPLAFRNGRRLQAAANLLRLTDLTTREIARTLGYTDEFHLSKRFRAHFGTPPRTYRLANRRS</sequence>
<proteinExistence type="predicted"/>
<dbReference type="PANTHER" id="PTHR46796">
    <property type="entry name" value="HTH-TYPE TRANSCRIPTIONAL ACTIVATOR RHAS-RELATED"/>
    <property type="match status" value="1"/>
</dbReference>
<keyword evidence="3" id="KW-0804">Transcription</keyword>
<keyword evidence="2" id="KW-0238">DNA-binding</keyword>
<keyword evidence="6" id="KW-1185">Reference proteome</keyword>
<accession>A0ABV7Y8A3</accession>
<feature type="domain" description="HTH araC/xylS-type" evidence="4">
    <location>
        <begin position="169"/>
        <end position="267"/>
    </location>
</feature>
<protein>
    <submittedName>
        <fullName evidence="5">Helix-turn-helix domain-containing protein</fullName>
    </submittedName>
</protein>
<dbReference type="RefSeq" id="WP_205117239.1">
    <property type="nucleotide sequence ID" value="NZ_JAFBCM010000001.1"/>
</dbReference>
<dbReference type="Pfam" id="PF02311">
    <property type="entry name" value="AraC_binding"/>
    <property type="match status" value="1"/>
</dbReference>
<dbReference type="Proteomes" id="UP001595699">
    <property type="component" value="Unassembled WGS sequence"/>
</dbReference>
<evidence type="ECO:0000256" key="2">
    <source>
        <dbReference type="ARBA" id="ARBA00023125"/>
    </source>
</evidence>
<dbReference type="SMART" id="SM00342">
    <property type="entry name" value="HTH_ARAC"/>
    <property type="match status" value="1"/>
</dbReference>
<evidence type="ECO:0000256" key="3">
    <source>
        <dbReference type="ARBA" id="ARBA00023163"/>
    </source>
</evidence>
<dbReference type="InterPro" id="IPR003313">
    <property type="entry name" value="AraC-bd"/>
</dbReference>
<dbReference type="InterPro" id="IPR018060">
    <property type="entry name" value="HTH_AraC"/>
</dbReference>
<keyword evidence="1" id="KW-0805">Transcription regulation</keyword>
<evidence type="ECO:0000313" key="6">
    <source>
        <dbReference type="Proteomes" id="UP001595699"/>
    </source>
</evidence>
<dbReference type="SUPFAM" id="SSF46689">
    <property type="entry name" value="Homeodomain-like"/>
    <property type="match status" value="2"/>
</dbReference>
<dbReference type="Gene3D" id="2.60.120.280">
    <property type="entry name" value="Regulatory protein AraC"/>
    <property type="match status" value="1"/>
</dbReference>
<gene>
    <name evidence="5" type="ORF">ACFOUW_09185</name>
</gene>
<dbReference type="Gene3D" id="1.10.10.60">
    <property type="entry name" value="Homeodomain-like"/>
    <property type="match status" value="2"/>
</dbReference>
<dbReference type="InterPro" id="IPR037923">
    <property type="entry name" value="HTH-like"/>
</dbReference>
<dbReference type="InterPro" id="IPR050204">
    <property type="entry name" value="AraC_XylS_family_regulators"/>
</dbReference>
<dbReference type="InterPro" id="IPR009057">
    <property type="entry name" value="Homeodomain-like_sf"/>
</dbReference>
<evidence type="ECO:0000259" key="4">
    <source>
        <dbReference type="PROSITE" id="PS01124"/>
    </source>
</evidence>
<reference evidence="6" key="1">
    <citation type="journal article" date="2019" name="Int. J. Syst. Evol. Microbiol.">
        <title>The Global Catalogue of Microorganisms (GCM) 10K type strain sequencing project: providing services to taxonomists for standard genome sequencing and annotation.</title>
        <authorList>
            <consortium name="The Broad Institute Genomics Platform"/>
            <consortium name="The Broad Institute Genome Sequencing Center for Infectious Disease"/>
            <person name="Wu L."/>
            <person name="Ma J."/>
        </authorList>
    </citation>
    <scope>NUCLEOTIDE SEQUENCE [LARGE SCALE GENOMIC DNA]</scope>
    <source>
        <strain evidence="6">CGMCC 4.7241</strain>
    </source>
</reference>
<evidence type="ECO:0000313" key="5">
    <source>
        <dbReference type="EMBL" id="MFC3761013.1"/>
    </source>
</evidence>
<dbReference type="PROSITE" id="PS01124">
    <property type="entry name" value="HTH_ARAC_FAMILY_2"/>
    <property type="match status" value="1"/>
</dbReference>
<dbReference type="SUPFAM" id="SSF51215">
    <property type="entry name" value="Regulatory protein AraC"/>
    <property type="match status" value="1"/>
</dbReference>
<dbReference type="Pfam" id="PF12833">
    <property type="entry name" value="HTH_18"/>
    <property type="match status" value="1"/>
</dbReference>
<dbReference type="EMBL" id="JBHRZH010000006">
    <property type="protein sequence ID" value="MFC3761013.1"/>
    <property type="molecule type" value="Genomic_DNA"/>
</dbReference>